<dbReference type="AlphaFoldDB" id="A0AAQ3WDW1"/>
<keyword evidence="1" id="KW-1133">Transmembrane helix</keyword>
<keyword evidence="1" id="KW-0812">Transmembrane</keyword>
<dbReference type="RefSeq" id="WP_086315278.1">
    <property type="nucleotide sequence ID" value="NZ_CP147244.1"/>
</dbReference>
<reference evidence="3" key="1">
    <citation type="submission" date="2017-05" db="EMBL/GenBank/DDBJ databases">
        <title>The Genome Sequence of EEnterococcus faecalis 9F2_4866.</title>
        <authorList>
            <consortium name="The Broad Institute Genomics Platform"/>
            <consortium name="The Broad Institute Genomic Center for Infectious Diseases"/>
            <person name="Earl A."/>
            <person name="Manson A."/>
            <person name="Schwartman J."/>
            <person name="Gilmore M."/>
            <person name="Abouelleil A."/>
            <person name="Cao P."/>
            <person name="Chapman S."/>
            <person name="Cusick C."/>
            <person name="Shea T."/>
            <person name="Young S."/>
            <person name="Neafsey D."/>
            <person name="Nusbaum C."/>
            <person name="Birren B."/>
        </authorList>
    </citation>
    <scope>NUCLEOTIDE SEQUENCE [LARGE SCALE GENOMIC DNA]</scope>
    <source>
        <strain evidence="3">7F3_DIV0205</strain>
    </source>
</reference>
<keyword evidence="1" id="KW-0472">Membrane</keyword>
<sequence>MDRLFSSKDQVLLFLIVFSLAVLLFAILIEKSNGLFLARNPLDTKSYESSPENKAERRAGKLFVKWVYYGISVVIPVCLFLYSGVVSKMLAILFIVGIFTYRKYLTR</sequence>
<proteinExistence type="predicted"/>
<evidence type="ECO:0000313" key="2">
    <source>
        <dbReference type="EMBL" id="WYK01583.1"/>
    </source>
</evidence>
<gene>
    <name evidence="2" type="ORF">A5821_002720</name>
</gene>
<protein>
    <recommendedName>
        <fullName evidence="4">DUF3784 domain-containing protein</fullName>
    </recommendedName>
</protein>
<feature type="transmembrane region" description="Helical" evidence="1">
    <location>
        <begin position="12"/>
        <end position="29"/>
    </location>
</feature>
<name>A0AAQ3WDW1_9ENTE</name>
<dbReference type="Proteomes" id="UP000194948">
    <property type="component" value="Chromosome"/>
</dbReference>
<evidence type="ECO:0000313" key="3">
    <source>
        <dbReference type="Proteomes" id="UP000194948"/>
    </source>
</evidence>
<evidence type="ECO:0008006" key="4">
    <source>
        <dbReference type="Google" id="ProtNLM"/>
    </source>
</evidence>
<evidence type="ECO:0000256" key="1">
    <source>
        <dbReference type="SAM" id="Phobius"/>
    </source>
</evidence>
<feature type="transmembrane region" description="Helical" evidence="1">
    <location>
        <begin position="66"/>
        <end position="99"/>
    </location>
</feature>
<dbReference type="EMBL" id="CP147244">
    <property type="protein sequence ID" value="WYK01583.1"/>
    <property type="molecule type" value="Genomic_DNA"/>
</dbReference>
<accession>A0AAQ3WDW1</accession>
<reference evidence="2 3" key="2">
    <citation type="submission" date="2024-03" db="EMBL/GenBank/DDBJ databases">
        <title>The Genome Sequence of Enterococcus sp. DIV0205d.</title>
        <authorList>
            <consortium name="The Broad Institute Genomics Platform"/>
            <consortium name="The Broad Institute Microbial Omics Core"/>
            <consortium name="The Broad Institute Genomic Center for Infectious Diseases"/>
            <person name="Earl A."/>
            <person name="Manson A."/>
            <person name="Gilmore M."/>
            <person name="Schwartman J."/>
            <person name="Shea T."/>
            <person name="Abouelleil A."/>
            <person name="Cao P."/>
            <person name="Chapman S."/>
            <person name="Cusick C."/>
            <person name="Young S."/>
            <person name="Neafsey D."/>
            <person name="Nusbaum C."/>
            <person name="Birren B."/>
        </authorList>
    </citation>
    <scope>NUCLEOTIDE SEQUENCE [LARGE SCALE GENOMIC DNA]</scope>
    <source>
        <strain evidence="2 3">7F3_DIV0205</strain>
    </source>
</reference>
<keyword evidence="3" id="KW-1185">Reference proteome</keyword>
<organism evidence="2 3">
    <name type="scientific">Candidatus Enterococcus palustris</name>
    <dbReference type="NCBI Taxonomy" id="1834189"/>
    <lineage>
        <taxon>Bacteria</taxon>
        <taxon>Bacillati</taxon>
        <taxon>Bacillota</taxon>
        <taxon>Bacilli</taxon>
        <taxon>Lactobacillales</taxon>
        <taxon>Enterococcaceae</taxon>
        <taxon>Enterococcus</taxon>
    </lineage>
</organism>